<dbReference type="AlphaFoldDB" id="A0A8C7ZUI0"/>
<comment type="subcellular location">
    <subcellularLocation>
        <location evidence="5">Cytoplasmic vesicle</location>
        <location evidence="5">Clathrin-coated vesicle membrane</location>
        <topology evidence="5">Peripheral membrane protein</topology>
    </subcellularLocation>
</comment>
<comment type="subunit">
    <text evidence="8">V-ATPase is a heteromultimeric enzyme made up of two complexes: the ATP-hydrolytic V1 complex and the proton translocation V0 complex.</text>
</comment>
<protein>
    <recommendedName>
        <fullName evidence="7 8">V-type proton ATPase subunit H</fullName>
    </recommendedName>
</protein>
<dbReference type="GO" id="GO:0000221">
    <property type="term" value="C:vacuolar proton-transporting V-type ATPase, V1 domain"/>
    <property type="evidence" value="ECO:0007669"/>
    <property type="project" value="UniProtKB-UniRule"/>
</dbReference>
<dbReference type="Pfam" id="PF11698">
    <property type="entry name" value="V-ATPase_H_C"/>
    <property type="match status" value="1"/>
</dbReference>
<comment type="function">
    <text evidence="6">Subunit of the V1 complex of vacuolar(H+)-ATPase (V-ATPase), a multisubunit enzyme composed of a peripheral complex (V1) that hydrolyzes ATP and a membrane integral complex (V0) that translocates protons. V-ATPase is responsible for acidifying and maintaining the pH of intracellular compartments and in some cell types, is targeted to the plasma membrane, where it is responsible for acidifying the extracellular environment. Subunit H is essential for V-ATPase activity, but not for the assembly of the complex. Involved in the endocytosis mediated by clathrin-coated pits, required for the formation of endosomes.</text>
</comment>
<feature type="domain" description="ATPase V1 complex subunit H C-terminal" evidence="9">
    <location>
        <begin position="350"/>
        <end position="465"/>
    </location>
</feature>
<dbReference type="InterPro" id="IPR016024">
    <property type="entry name" value="ARM-type_fold"/>
</dbReference>
<evidence type="ECO:0000256" key="2">
    <source>
        <dbReference type="ARBA" id="ARBA00022448"/>
    </source>
</evidence>
<dbReference type="FunFam" id="1.25.10.10:FF:000067">
    <property type="entry name" value="V-type proton ATPase subunit H"/>
    <property type="match status" value="1"/>
</dbReference>
<evidence type="ECO:0000256" key="1">
    <source>
        <dbReference type="ARBA" id="ARBA00008613"/>
    </source>
</evidence>
<dbReference type="Gene3D" id="1.25.40.150">
    <property type="entry name" value="V-type ATPase, subunit H, C-terminal domain"/>
    <property type="match status" value="1"/>
</dbReference>
<organism evidence="10 11">
    <name type="scientific">Oryzias sinensis</name>
    <name type="common">Chinese medaka</name>
    <dbReference type="NCBI Taxonomy" id="183150"/>
    <lineage>
        <taxon>Eukaryota</taxon>
        <taxon>Metazoa</taxon>
        <taxon>Chordata</taxon>
        <taxon>Craniata</taxon>
        <taxon>Vertebrata</taxon>
        <taxon>Euteleostomi</taxon>
        <taxon>Actinopterygii</taxon>
        <taxon>Neopterygii</taxon>
        <taxon>Teleostei</taxon>
        <taxon>Neoteleostei</taxon>
        <taxon>Acanthomorphata</taxon>
        <taxon>Ovalentaria</taxon>
        <taxon>Atherinomorphae</taxon>
        <taxon>Beloniformes</taxon>
        <taxon>Adrianichthyidae</taxon>
        <taxon>Oryziinae</taxon>
        <taxon>Oryzias</taxon>
    </lineage>
</organism>
<dbReference type="Ensembl" id="ENSOSIT00000048706.1">
    <property type="protein sequence ID" value="ENSOSIP00000046334.1"/>
    <property type="gene ID" value="ENSOSIG00000021685.1"/>
</dbReference>
<keyword evidence="11" id="KW-1185">Reference proteome</keyword>
<keyword evidence="2 8" id="KW-0813">Transport</keyword>
<dbReference type="InterPro" id="IPR004908">
    <property type="entry name" value="ATPase_V1-cplx_hsu"/>
</dbReference>
<dbReference type="GO" id="GO:0046961">
    <property type="term" value="F:proton-transporting ATPase activity, rotational mechanism"/>
    <property type="evidence" value="ECO:0007669"/>
    <property type="project" value="UniProtKB-UniRule"/>
</dbReference>
<dbReference type="GeneTree" id="ENSGT00390000003289"/>
<proteinExistence type="inferred from homology"/>
<dbReference type="Proteomes" id="UP000694383">
    <property type="component" value="Unplaced"/>
</dbReference>
<dbReference type="Gene3D" id="1.25.10.10">
    <property type="entry name" value="Leucine-rich Repeat Variant"/>
    <property type="match status" value="1"/>
</dbReference>
<dbReference type="GO" id="GO:0030665">
    <property type="term" value="C:clathrin-coated vesicle membrane"/>
    <property type="evidence" value="ECO:0007669"/>
    <property type="project" value="UniProtKB-SubCell"/>
</dbReference>
<dbReference type="FunFam" id="1.25.40.150:FF:000001">
    <property type="entry name" value="V-type proton ATPase subunit H"/>
    <property type="match status" value="1"/>
</dbReference>
<evidence type="ECO:0000256" key="5">
    <source>
        <dbReference type="ARBA" id="ARBA00029434"/>
    </source>
</evidence>
<evidence type="ECO:0000256" key="4">
    <source>
        <dbReference type="ARBA" id="ARBA00023065"/>
    </source>
</evidence>
<dbReference type="InterPro" id="IPR011987">
    <property type="entry name" value="ATPase_V1-cplx_hsu_C"/>
</dbReference>
<evidence type="ECO:0000313" key="10">
    <source>
        <dbReference type="Ensembl" id="ENSOSIP00000046334.1"/>
    </source>
</evidence>
<dbReference type="InterPro" id="IPR038497">
    <property type="entry name" value="ATPase_V1-cplx_hsu_C_sf"/>
</dbReference>
<reference evidence="10" key="2">
    <citation type="submission" date="2025-09" db="UniProtKB">
        <authorList>
            <consortium name="Ensembl"/>
        </authorList>
    </citation>
    <scope>IDENTIFICATION</scope>
</reference>
<reference evidence="10" key="1">
    <citation type="submission" date="2025-08" db="UniProtKB">
        <authorList>
            <consortium name="Ensembl"/>
        </authorList>
    </citation>
    <scope>IDENTIFICATION</scope>
</reference>
<dbReference type="PANTHER" id="PTHR10698">
    <property type="entry name" value="V-TYPE PROTON ATPASE SUBUNIT H"/>
    <property type="match status" value="1"/>
</dbReference>
<dbReference type="GO" id="GO:0005765">
    <property type="term" value="C:lysosomal membrane"/>
    <property type="evidence" value="ECO:0007669"/>
    <property type="project" value="TreeGrafter"/>
</dbReference>
<keyword evidence="4 8" id="KW-0406">Ion transport</keyword>
<evidence type="ECO:0000256" key="3">
    <source>
        <dbReference type="ARBA" id="ARBA00022781"/>
    </source>
</evidence>
<keyword evidence="3 8" id="KW-0375">Hydrogen ion transport</keyword>
<evidence type="ECO:0000259" key="9">
    <source>
        <dbReference type="Pfam" id="PF11698"/>
    </source>
</evidence>
<evidence type="ECO:0000256" key="7">
    <source>
        <dbReference type="ARBA" id="ARBA00071124"/>
    </source>
</evidence>
<evidence type="ECO:0000256" key="6">
    <source>
        <dbReference type="ARBA" id="ARBA00058462"/>
    </source>
</evidence>
<evidence type="ECO:0000256" key="8">
    <source>
        <dbReference type="PIRNR" id="PIRNR032184"/>
    </source>
</evidence>
<dbReference type="InterPro" id="IPR011989">
    <property type="entry name" value="ARM-like"/>
</dbReference>
<name>A0A8C7ZUI0_9TELE</name>
<sequence>MTEYMMDIRGAVDAAVPTNIIAAKAAEVRANMVNWQSYLQSQMISAEDCEFIKKFEMANTEEKQAILAQEGHQCAKTFLNLMAHISKEQTVQYILTLIDDTLQENHQRVNIFFDYAKKTKNTAWSYFLPMLNRQDLFTVHMAARVIAKLAAWGRDLMEGSDLNYYFNWIKSQLSSQNLHGSGHETGAGTISPSDSSQYVQCVAGCLQLMLRVNEYRFAWVEADGVNCITAVLSNKCGFQLQYQMVFCVWLLAFSPQLCEQLRRYNVVPALSDILQESVKEKVTRIILAAFRNLLEKSAERETRQEYALAMIQCKVLKQLENLEQQKYDDEDITEDIKFLLESLGESVQDLSSFDEYSSELKSGRLEWSPVHKSEKFWRENAGRLNEKNYELLKILTRLLEVSDDPQVIAVAAHDVGEYVRHYPRGKRVIEQLGGKQLVMNHMHHEDQLVRYNALLAVQKLMVHNWYELNLKSESNGCLS</sequence>
<dbReference type="SUPFAM" id="SSF48371">
    <property type="entry name" value="ARM repeat"/>
    <property type="match status" value="1"/>
</dbReference>
<comment type="similarity">
    <text evidence="1 8">Belongs to the V-ATPase H subunit family.</text>
</comment>
<dbReference type="Pfam" id="PF03224">
    <property type="entry name" value="V-ATPase_H_N"/>
    <property type="match status" value="1"/>
</dbReference>
<evidence type="ECO:0000313" key="11">
    <source>
        <dbReference type="Proteomes" id="UP000694383"/>
    </source>
</evidence>
<dbReference type="CDD" id="cd00256">
    <property type="entry name" value="VATPase_H"/>
    <property type="match status" value="1"/>
</dbReference>
<accession>A0A8C7ZUI0</accession>
<dbReference type="PIRSF" id="PIRSF032184">
    <property type="entry name" value="ATPase_V1_H"/>
    <property type="match status" value="1"/>
</dbReference>
<dbReference type="PANTHER" id="PTHR10698:SF0">
    <property type="entry name" value="V-TYPE PROTON ATPASE SUBUNIT H"/>
    <property type="match status" value="1"/>
</dbReference>